<evidence type="ECO:0000256" key="15">
    <source>
        <dbReference type="ARBA" id="ARBA00081350"/>
    </source>
</evidence>
<dbReference type="Pfam" id="PF08448">
    <property type="entry name" value="PAS_4"/>
    <property type="match status" value="1"/>
</dbReference>
<keyword evidence="7" id="KW-0378">Hydrolase</keyword>
<evidence type="ECO:0000256" key="13">
    <source>
        <dbReference type="ARBA" id="ARBA00056274"/>
    </source>
</evidence>
<dbReference type="Proteomes" id="UP001143480">
    <property type="component" value="Unassembled WGS sequence"/>
</dbReference>
<dbReference type="InterPro" id="IPR013656">
    <property type="entry name" value="PAS_4"/>
</dbReference>
<evidence type="ECO:0000256" key="10">
    <source>
        <dbReference type="ARBA" id="ARBA00022912"/>
    </source>
</evidence>
<dbReference type="InterPro" id="IPR000014">
    <property type="entry name" value="PAS"/>
</dbReference>
<comment type="function">
    <text evidence="13">Primarily acts as an independent SigF regulator that is sensitive to the osmosensory signal, mediating the cross talk of PknD with the SigF regulon. Possesses both phosphatase and kinase activities. The kinase domain functions as a classic anti-sigma factor-like kinase to phosphorylate the anti-anti-sigma factor domain at the canonical regulatory site, and the phosphatase domain antagonizes this activity.</text>
</comment>
<protein>
    <recommendedName>
        <fullName evidence="1">protein-serine/threonine phosphatase</fullName>
        <ecNumber evidence="1">3.1.3.16</ecNumber>
    </recommendedName>
    <alternativeName>
        <fullName evidence="15">Protein-serine/threonine phosphatase</fullName>
    </alternativeName>
    <alternativeName>
        <fullName evidence="14">Serine/threonine-protein kinase</fullName>
    </alternativeName>
</protein>
<evidence type="ECO:0000256" key="1">
    <source>
        <dbReference type="ARBA" id="ARBA00013081"/>
    </source>
</evidence>
<dbReference type="InterPro" id="IPR035965">
    <property type="entry name" value="PAS-like_dom_sf"/>
</dbReference>
<dbReference type="SUPFAM" id="SSF55781">
    <property type="entry name" value="GAF domain-like"/>
    <property type="match status" value="1"/>
</dbReference>
<reference evidence="19" key="2">
    <citation type="submission" date="2023-01" db="EMBL/GenBank/DDBJ databases">
        <authorList>
            <person name="Sun Q."/>
            <person name="Evtushenko L."/>
        </authorList>
    </citation>
    <scope>NUCLEOTIDE SEQUENCE</scope>
    <source>
        <strain evidence="19">VKM Ac-1321</strain>
    </source>
</reference>
<proteinExistence type="predicted"/>
<keyword evidence="20" id="KW-1185">Reference proteome</keyword>
<keyword evidence="2" id="KW-0597">Phosphoprotein</keyword>
<evidence type="ECO:0000256" key="5">
    <source>
        <dbReference type="ARBA" id="ARBA00022741"/>
    </source>
</evidence>
<keyword evidence="8" id="KW-0067">ATP-binding</keyword>
<evidence type="ECO:0000313" key="20">
    <source>
        <dbReference type="Proteomes" id="UP001143480"/>
    </source>
</evidence>
<keyword evidence="10" id="KW-0904">Protein phosphatase</keyword>
<evidence type="ECO:0000313" key="19">
    <source>
        <dbReference type="EMBL" id="GLL01054.1"/>
    </source>
</evidence>
<feature type="domain" description="PPM-type phosphatase" evidence="18">
    <location>
        <begin position="455"/>
        <end position="666"/>
    </location>
</feature>
<dbReference type="SMART" id="SM00331">
    <property type="entry name" value="PP2C_SIG"/>
    <property type="match status" value="1"/>
</dbReference>
<comment type="catalytic activity">
    <reaction evidence="12">
        <text>O-phospho-L-seryl-[protein] + H2O = L-seryl-[protein] + phosphate</text>
        <dbReference type="Rhea" id="RHEA:20629"/>
        <dbReference type="Rhea" id="RHEA-COMP:9863"/>
        <dbReference type="Rhea" id="RHEA-COMP:11604"/>
        <dbReference type="ChEBI" id="CHEBI:15377"/>
        <dbReference type="ChEBI" id="CHEBI:29999"/>
        <dbReference type="ChEBI" id="CHEBI:43474"/>
        <dbReference type="ChEBI" id="CHEBI:83421"/>
        <dbReference type="EC" id="3.1.3.16"/>
    </reaction>
</comment>
<dbReference type="PANTHER" id="PTHR43156">
    <property type="entry name" value="STAGE II SPORULATION PROTEIN E-RELATED"/>
    <property type="match status" value="1"/>
</dbReference>
<dbReference type="InterPro" id="IPR001932">
    <property type="entry name" value="PPM-type_phosphatase-like_dom"/>
</dbReference>
<dbReference type="CDD" id="cd00130">
    <property type="entry name" value="PAS"/>
    <property type="match status" value="2"/>
</dbReference>
<evidence type="ECO:0000256" key="2">
    <source>
        <dbReference type="ARBA" id="ARBA00022553"/>
    </source>
</evidence>
<dbReference type="Pfam" id="PF13426">
    <property type="entry name" value="PAS_9"/>
    <property type="match status" value="1"/>
</dbReference>
<dbReference type="InterPro" id="IPR029016">
    <property type="entry name" value="GAF-like_dom_sf"/>
</dbReference>
<dbReference type="Pfam" id="PF13581">
    <property type="entry name" value="HATPase_c_2"/>
    <property type="match status" value="1"/>
</dbReference>
<keyword evidence="3" id="KW-0808">Transferase</keyword>
<keyword evidence="5" id="KW-0547">Nucleotide-binding</keyword>
<dbReference type="GO" id="GO:0004722">
    <property type="term" value="F:protein serine/threonine phosphatase activity"/>
    <property type="evidence" value="ECO:0007669"/>
    <property type="project" value="UniProtKB-EC"/>
</dbReference>
<dbReference type="GO" id="GO:0005524">
    <property type="term" value="F:ATP binding"/>
    <property type="evidence" value="ECO:0007669"/>
    <property type="project" value="UniProtKB-KW"/>
</dbReference>
<dbReference type="InterPro" id="IPR036457">
    <property type="entry name" value="PPM-type-like_dom_sf"/>
</dbReference>
<reference evidence="19" key="1">
    <citation type="journal article" date="2014" name="Int. J. Syst. Evol. Microbiol.">
        <title>Complete genome sequence of Corynebacterium casei LMG S-19264T (=DSM 44701T), isolated from a smear-ripened cheese.</title>
        <authorList>
            <consortium name="US DOE Joint Genome Institute (JGI-PGF)"/>
            <person name="Walter F."/>
            <person name="Albersmeier A."/>
            <person name="Kalinowski J."/>
            <person name="Ruckert C."/>
        </authorList>
    </citation>
    <scope>NUCLEOTIDE SEQUENCE</scope>
    <source>
        <strain evidence="19">VKM Ac-1321</strain>
    </source>
</reference>
<keyword evidence="9" id="KW-0460">Magnesium</keyword>
<dbReference type="Gene3D" id="3.30.450.20">
    <property type="entry name" value="PAS domain"/>
    <property type="match status" value="2"/>
</dbReference>
<gene>
    <name evidence="19" type="ORF">GCM10017581_027950</name>
</gene>
<keyword evidence="4" id="KW-0479">Metal-binding</keyword>
<evidence type="ECO:0000256" key="7">
    <source>
        <dbReference type="ARBA" id="ARBA00022801"/>
    </source>
</evidence>
<dbReference type="InterPro" id="IPR036890">
    <property type="entry name" value="HATPase_C_sf"/>
</dbReference>
<dbReference type="SUPFAM" id="SSF55785">
    <property type="entry name" value="PYP-like sensor domain (PAS domain)"/>
    <property type="match status" value="2"/>
</dbReference>
<dbReference type="GO" id="GO:0046872">
    <property type="term" value="F:metal ion binding"/>
    <property type="evidence" value="ECO:0007669"/>
    <property type="project" value="UniProtKB-KW"/>
</dbReference>
<dbReference type="SMART" id="SM00065">
    <property type="entry name" value="GAF"/>
    <property type="match status" value="1"/>
</dbReference>
<dbReference type="InterPro" id="IPR052016">
    <property type="entry name" value="Bact_Sigma-Reg"/>
</dbReference>
<evidence type="ECO:0000259" key="17">
    <source>
        <dbReference type="SMART" id="SM00091"/>
    </source>
</evidence>
<organism evidence="19 20">
    <name type="scientific">Dactylosporangium matsuzakiense</name>
    <dbReference type="NCBI Taxonomy" id="53360"/>
    <lineage>
        <taxon>Bacteria</taxon>
        <taxon>Bacillati</taxon>
        <taxon>Actinomycetota</taxon>
        <taxon>Actinomycetes</taxon>
        <taxon>Micromonosporales</taxon>
        <taxon>Micromonosporaceae</taxon>
        <taxon>Dactylosporangium</taxon>
    </lineage>
</organism>
<keyword evidence="11" id="KW-0464">Manganese</keyword>
<evidence type="ECO:0000256" key="12">
    <source>
        <dbReference type="ARBA" id="ARBA00047761"/>
    </source>
</evidence>
<accession>A0A9W6KID3</accession>
<evidence type="ECO:0000256" key="11">
    <source>
        <dbReference type="ARBA" id="ARBA00023211"/>
    </source>
</evidence>
<feature type="domain" description="PAS" evidence="17">
    <location>
        <begin position="11"/>
        <end position="85"/>
    </location>
</feature>
<dbReference type="CDD" id="cd16936">
    <property type="entry name" value="HATPase_RsbW-like"/>
    <property type="match status" value="1"/>
</dbReference>
<dbReference type="EC" id="3.1.3.16" evidence="1"/>
<dbReference type="SMART" id="SM00091">
    <property type="entry name" value="PAS"/>
    <property type="match status" value="2"/>
</dbReference>
<evidence type="ECO:0000259" key="16">
    <source>
        <dbReference type="SMART" id="SM00065"/>
    </source>
</evidence>
<dbReference type="InterPro" id="IPR003018">
    <property type="entry name" value="GAF"/>
</dbReference>
<comment type="caution">
    <text evidence="19">The sequence shown here is derived from an EMBL/GenBank/DDBJ whole genome shotgun (WGS) entry which is preliminary data.</text>
</comment>
<dbReference type="Pfam" id="PF13185">
    <property type="entry name" value="GAF_2"/>
    <property type="match status" value="1"/>
</dbReference>
<dbReference type="SUPFAM" id="SSF81606">
    <property type="entry name" value="PP2C-like"/>
    <property type="match status" value="1"/>
</dbReference>
<dbReference type="Pfam" id="PF07228">
    <property type="entry name" value="SpoIIE"/>
    <property type="match status" value="1"/>
</dbReference>
<feature type="domain" description="PAS" evidence="17">
    <location>
        <begin position="136"/>
        <end position="213"/>
    </location>
</feature>
<evidence type="ECO:0000256" key="14">
    <source>
        <dbReference type="ARBA" id="ARBA00075117"/>
    </source>
</evidence>
<sequence length="799" mass="85717">MVDGVEVLPSADVLAMLDADPQGWALARAVRAGGEIVDFRLEYVNDAGARFLGRERGELVGRTYRELWPETVNDDTIPFYRRVVTDRRPATRTVYYDRPSVSGHFELWIGPSGDGFAARFVDLRSVTLGPQTAGGSRLYDVLDAAFDGFTLLRAERDADGAIVDFICEYVNAPGAALTGRAVEETIGRRWTELTSADDRLLQRWREVAQSRRPWREQVRYEDIGQVWEIGAAPAGGDAVAVSFRNVSTFAEQQHHLEQAVAAARRAAGRNAALLAVTSALVAASTTADVYAAIGAVLRPSAGGQGLAVLLRRDDELVLQYHAGYEPQVVARLRAVPLRHRYPATTVAGTGRARYLSTLEEFVAAQDGDPAPIPSGGRQAWAFLPLAAAGDVLGTLVIGYGTPHEFDDDERANLEAFAGVCAQAMQRALLFEAKLSIAGELQRALLPADLPQVPGLRHAARYLPWTHGADVGGDWYDVIPLGDDVVAVVIGDVVGHNATAAAVMGQVRNALRAYAAERHSPSVVMQRVNRLLLDLQPDAVATCCYLELHLAEGTATAVLAGHPPPVMRTGATADTLVLRAGPPLGVSADIDFTETTFLVPGGANLLLYTDGLVEDRRYHLDDGLADLRKAVQAAPSTDPADMLEYVLTAGVGPQPRTDDVAVVCLAVAAAGVPPASPTTQRRFRGDAVSASAARRFAADVLRAWGEHRLADDTLLLLDEVITNAIQHTVGAVVVRLELRPDRLRVTVADRSERLPSPRTAGDDSENGRGLLIVAAVAAAWGTETMPAGGKEVWFEVARRA</sequence>
<dbReference type="Gene3D" id="3.60.40.10">
    <property type="entry name" value="PPM-type phosphatase domain"/>
    <property type="match status" value="1"/>
</dbReference>
<dbReference type="AlphaFoldDB" id="A0A9W6KID3"/>
<keyword evidence="6" id="KW-0418">Kinase</keyword>
<name>A0A9W6KID3_9ACTN</name>
<dbReference type="RefSeq" id="WP_261965530.1">
    <property type="nucleotide sequence ID" value="NZ_BAAAXA010000001.1"/>
</dbReference>
<dbReference type="InterPro" id="IPR003594">
    <property type="entry name" value="HATPase_dom"/>
</dbReference>
<evidence type="ECO:0000256" key="3">
    <source>
        <dbReference type="ARBA" id="ARBA00022679"/>
    </source>
</evidence>
<evidence type="ECO:0000256" key="6">
    <source>
        <dbReference type="ARBA" id="ARBA00022777"/>
    </source>
</evidence>
<dbReference type="GO" id="GO:0016301">
    <property type="term" value="F:kinase activity"/>
    <property type="evidence" value="ECO:0007669"/>
    <property type="project" value="UniProtKB-KW"/>
</dbReference>
<evidence type="ECO:0000256" key="8">
    <source>
        <dbReference type="ARBA" id="ARBA00022840"/>
    </source>
</evidence>
<dbReference type="PANTHER" id="PTHR43156:SF2">
    <property type="entry name" value="STAGE II SPORULATION PROTEIN E"/>
    <property type="match status" value="1"/>
</dbReference>
<dbReference type="EMBL" id="BSFP01000013">
    <property type="protein sequence ID" value="GLL01054.1"/>
    <property type="molecule type" value="Genomic_DNA"/>
</dbReference>
<evidence type="ECO:0000256" key="9">
    <source>
        <dbReference type="ARBA" id="ARBA00022842"/>
    </source>
</evidence>
<dbReference type="Gene3D" id="3.30.450.40">
    <property type="match status" value="1"/>
</dbReference>
<evidence type="ECO:0000259" key="18">
    <source>
        <dbReference type="SMART" id="SM00331"/>
    </source>
</evidence>
<dbReference type="Gene3D" id="3.30.565.10">
    <property type="entry name" value="Histidine kinase-like ATPase, C-terminal domain"/>
    <property type="match status" value="1"/>
</dbReference>
<feature type="domain" description="GAF" evidence="16">
    <location>
        <begin position="255"/>
        <end position="434"/>
    </location>
</feature>
<dbReference type="FunFam" id="3.60.40.10:FF:000005">
    <property type="entry name" value="Serine/threonine protein phosphatase"/>
    <property type="match status" value="1"/>
</dbReference>
<evidence type="ECO:0000256" key="4">
    <source>
        <dbReference type="ARBA" id="ARBA00022723"/>
    </source>
</evidence>
<dbReference type="SUPFAM" id="SSF55874">
    <property type="entry name" value="ATPase domain of HSP90 chaperone/DNA topoisomerase II/histidine kinase"/>
    <property type="match status" value="1"/>
</dbReference>